<feature type="domain" description="OCT" evidence="11">
    <location>
        <begin position="340"/>
        <end position="417"/>
    </location>
</feature>
<dbReference type="PROSITE" id="PS51881">
    <property type="entry name" value="OCT"/>
    <property type="match status" value="1"/>
</dbReference>
<evidence type="ECO:0000256" key="4">
    <source>
        <dbReference type="ARBA" id="ARBA00022723"/>
    </source>
</evidence>
<dbReference type="InterPro" id="IPR006073">
    <property type="entry name" value="GTP-bd"/>
</dbReference>
<feature type="binding site" evidence="9">
    <location>
        <begin position="308"/>
        <end position="310"/>
    </location>
    <ligand>
        <name>GTP</name>
        <dbReference type="ChEBI" id="CHEBI:37565"/>
    </ligand>
</feature>
<comment type="subunit">
    <text evidence="9">Monomer.</text>
</comment>
<evidence type="ECO:0000256" key="6">
    <source>
        <dbReference type="ARBA" id="ARBA00022801"/>
    </source>
</evidence>
<keyword evidence="5 9" id="KW-0547">Nucleotide-binding</keyword>
<evidence type="ECO:0000256" key="3">
    <source>
        <dbReference type="ARBA" id="ARBA00022490"/>
    </source>
</evidence>
<feature type="binding site" evidence="9">
    <location>
        <begin position="189"/>
        <end position="193"/>
    </location>
    <ligand>
        <name>GTP</name>
        <dbReference type="ChEBI" id="CHEBI:37565"/>
    </ligand>
</feature>
<dbReference type="PANTHER" id="PTHR11702:SF31">
    <property type="entry name" value="MITOCHONDRIAL RIBOSOME-ASSOCIATED GTPASE 2"/>
    <property type="match status" value="1"/>
</dbReference>
<dbReference type="NCBIfam" id="NF008954">
    <property type="entry name" value="PRK12296.1"/>
    <property type="match status" value="1"/>
</dbReference>
<dbReference type="PROSITE" id="PS51710">
    <property type="entry name" value="G_OBG"/>
    <property type="match status" value="1"/>
</dbReference>
<keyword evidence="7 9" id="KW-0460">Magnesium</keyword>
<dbReference type="GO" id="GO:0005737">
    <property type="term" value="C:cytoplasm"/>
    <property type="evidence" value="ECO:0007669"/>
    <property type="project" value="UniProtKB-SubCell"/>
</dbReference>
<dbReference type="Pfam" id="PF01018">
    <property type="entry name" value="GTP1_OBG"/>
    <property type="match status" value="1"/>
</dbReference>
<dbReference type="GO" id="GO:0003924">
    <property type="term" value="F:GTPase activity"/>
    <property type="evidence" value="ECO:0007669"/>
    <property type="project" value="UniProtKB-UniRule"/>
</dbReference>
<dbReference type="HAMAP" id="MF_01454">
    <property type="entry name" value="GTPase_Obg"/>
    <property type="match status" value="1"/>
</dbReference>
<dbReference type="Pfam" id="PF09269">
    <property type="entry name" value="DUF1967"/>
    <property type="match status" value="1"/>
</dbReference>
<evidence type="ECO:0000256" key="1">
    <source>
        <dbReference type="ARBA" id="ARBA00001946"/>
    </source>
</evidence>
<dbReference type="EC" id="3.6.5.-" evidence="9"/>
<dbReference type="GO" id="GO:0000287">
    <property type="term" value="F:magnesium ion binding"/>
    <property type="evidence" value="ECO:0007669"/>
    <property type="project" value="InterPro"/>
</dbReference>
<feature type="binding site" evidence="9">
    <location>
        <begin position="164"/>
        <end position="171"/>
    </location>
    <ligand>
        <name>GTP</name>
        <dbReference type="ChEBI" id="CHEBI:37565"/>
    </ligand>
</feature>
<comment type="cofactor">
    <cofactor evidence="1 9">
        <name>Mg(2+)</name>
        <dbReference type="ChEBI" id="CHEBI:18420"/>
    </cofactor>
</comment>
<dbReference type="InterPro" id="IPR006074">
    <property type="entry name" value="GTP1-OBG_CS"/>
</dbReference>
<feature type="binding site" evidence="9">
    <location>
        <position position="171"/>
    </location>
    <ligand>
        <name>Mg(2+)</name>
        <dbReference type="ChEBI" id="CHEBI:18420"/>
    </ligand>
</feature>
<comment type="similarity">
    <text evidence="2 9">Belongs to the TRAFAC class OBG-HflX-like GTPase superfamily. OBG GTPase family.</text>
</comment>
<dbReference type="AlphaFoldDB" id="A0A931LT90"/>
<dbReference type="PROSITE" id="PS51883">
    <property type="entry name" value="OBG"/>
    <property type="match status" value="1"/>
</dbReference>
<dbReference type="NCBIfam" id="NF008956">
    <property type="entry name" value="PRK12299.1"/>
    <property type="match status" value="1"/>
</dbReference>
<dbReference type="InterPro" id="IPR031167">
    <property type="entry name" value="G_OBG"/>
</dbReference>
<evidence type="ECO:0000256" key="8">
    <source>
        <dbReference type="ARBA" id="ARBA00023134"/>
    </source>
</evidence>
<dbReference type="NCBIfam" id="TIGR03595">
    <property type="entry name" value="Obg_CgtA_exten"/>
    <property type="match status" value="1"/>
</dbReference>
<dbReference type="Gene3D" id="2.70.210.12">
    <property type="entry name" value="GTP1/OBG domain"/>
    <property type="match status" value="1"/>
</dbReference>
<dbReference type="GO" id="GO:0042254">
    <property type="term" value="P:ribosome biogenesis"/>
    <property type="evidence" value="ECO:0007669"/>
    <property type="project" value="UniProtKB-UniRule"/>
</dbReference>
<keyword evidence="3 9" id="KW-0963">Cytoplasm</keyword>
<feature type="binding site" evidence="9">
    <location>
        <begin position="280"/>
        <end position="283"/>
    </location>
    <ligand>
        <name>GTP</name>
        <dbReference type="ChEBI" id="CHEBI:37565"/>
    </ligand>
</feature>
<dbReference type="NCBIfam" id="NF008955">
    <property type="entry name" value="PRK12297.1"/>
    <property type="match status" value="1"/>
</dbReference>
<dbReference type="Gene3D" id="3.30.300.350">
    <property type="entry name" value="GTP-binding protein OBG, C-terminal domain"/>
    <property type="match status" value="1"/>
</dbReference>
<dbReference type="InterPro" id="IPR015349">
    <property type="entry name" value="OCT_dom"/>
</dbReference>
<evidence type="ECO:0000313" key="14">
    <source>
        <dbReference type="Proteomes" id="UP000727962"/>
    </source>
</evidence>
<gene>
    <name evidence="13" type="primary">obgE</name>
    <name evidence="9" type="synonym">obg</name>
    <name evidence="13" type="ORF">HYR64_08055</name>
</gene>
<dbReference type="EMBL" id="JACOSL010000047">
    <property type="protein sequence ID" value="MBI1757043.1"/>
    <property type="molecule type" value="Genomic_DNA"/>
</dbReference>
<evidence type="ECO:0000256" key="9">
    <source>
        <dbReference type="HAMAP-Rule" id="MF_01454"/>
    </source>
</evidence>
<name>A0A931LT90_FIMGI</name>
<dbReference type="SUPFAM" id="SSF102741">
    <property type="entry name" value="Obg GTP-binding protein C-terminal domain"/>
    <property type="match status" value="1"/>
</dbReference>
<comment type="function">
    <text evidence="9">An essential GTPase which binds GTP, GDP and possibly (p)ppGpp with moderate affinity, with high nucleotide exchange rates and a fairly low GTP hydrolysis rate. Plays a role in control of the cell cycle, stress response, ribosome biogenesis and in those bacteria that undergo differentiation, in morphogenesis control.</text>
</comment>
<evidence type="ECO:0000259" key="12">
    <source>
        <dbReference type="PROSITE" id="PS51883"/>
    </source>
</evidence>
<evidence type="ECO:0000259" key="11">
    <source>
        <dbReference type="PROSITE" id="PS51881"/>
    </source>
</evidence>
<dbReference type="PANTHER" id="PTHR11702">
    <property type="entry name" value="DEVELOPMENTALLY REGULATED GTP-BINDING PROTEIN-RELATED"/>
    <property type="match status" value="1"/>
</dbReference>
<organism evidence="13 14">
    <name type="scientific">Fimbriimonas ginsengisoli</name>
    <dbReference type="NCBI Taxonomy" id="1005039"/>
    <lineage>
        <taxon>Bacteria</taxon>
        <taxon>Bacillati</taxon>
        <taxon>Armatimonadota</taxon>
        <taxon>Fimbriimonadia</taxon>
        <taxon>Fimbriimonadales</taxon>
        <taxon>Fimbriimonadaceae</taxon>
        <taxon>Fimbriimonas</taxon>
    </lineage>
</organism>
<dbReference type="GO" id="GO:0005525">
    <property type="term" value="F:GTP binding"/>
    <property type="evidence" value="ECO:0007669"/>
    <property type="project" value="UniProtKB-UniRule"/>
</dbReference>
<evidence type="ECO:0000256" key="7">
    <source>
        <dbReference type="ARBA" id="ARBA00022842"/>
    </source>
</evidence>
<dbReference type="Gene3D" id="3.40.50.300">
    <property type="entry name" value="P-loop containing nucleotide triphosphate hydrolases"/>
    <property type="match status" value="1"/>
</dbReference>
<dbReference type="FunFam" id="2.70.210.12:FF:000001">
    <property type="entry name" value="GTPase Obg"/>
    <property type="match status" value="1"/>
</dbReference>
<proteinExistence type="inferred from homology"/>
<dbReference type="InterPro" id="IPR006169">
    <property type="entry name" value="GTP1_OBG_dom"/>
</dbReference>
<dbReference type="Proteomes" id="UP000727962">
    <property type="component" value="Unassembled WGS sequence"/>
</dbReference>
<dbReference type="InterPro" id="IPR045086">
    <property type="entry name" value="OBG_GTPase"/>
</dbReference>
<dbReference type="PROSITE" id="PS00905">
    <property type="entry name" value="GTP1_OBG"/>
    <property type="match status" value="1"/>
</dbReference>
<dbReference type="SUPFAM" id="SSF82051">
    <property type="entry name" value="Obg GTP-binding protein N-terminal domain"/>
    <property type="match status" value="1"/>
</dbReference>
<comment type="subcellular location">
    <subcellularLocation>
        <location evidence="9">Cytoplasm</location>
    </subcellularLocation>
</comment>
<comment type="caution">
    <text evidence="13">The sequence shown here is derived from an EMBL/GenBank/DDBJ whole genome shotgun (WGS) entry which is preliminary data.</text>
</comment>
<feature type="binding site" evidence="9">
    <location>
        <begin position="210"/>
        <end position="213"/>
    </location>
    <ligand>
        <name>GTP</name>
        <dbReference type="ChEBI" id="CHEBI:37565"/>
    </ligand>
</feature>
<sequence>MFLDEAEVEFRSGKGGSGAVSFHREKYVPLGGPNGSDGGRGGDVVLVADRAKRTLIDFKLQPRFMAEDGVHAVGNKRGKDGKGVLVKVPVGTIVTRAMTGERLVDLLGHGMRFIVCKGGRGGKGNQHYTTSVRQAPNFAEKGEPSENLKAKLELKLLADVGLVGLPNAGKSTLIAQISAARPKIADYPFTTLAPNLGVVRFHDTSFVVADLPGLIEGASRGVGLGHQFLRHVERTRLLVHIVDILPIDCSDPVANYQTVESELKLYSEEVWARPRVIALNKIDLLPQDAVDEVKLRFQGLGPDVFPISAVSGQGVQPLLQRLADELASVEAESEEVLTPMAQRKEDGWQIVRTPQGLEVRGKGVERMVEMTDLDNDEALRHLHRRLERMGVIARLREQGAEEGETVIVGEAVFAFTDER</sequence>
<dbReference type="InterPro" id="IPR014100">
    <property type="entry name" value="GTP-bd_Obg/CgtA"/>
</dbReference>
<dbReference type="InterPro" id="IPR027417">
    <property type="entry name" value="P-loop_NTPase"/>
</dbReference>
<feature type="binding site" evidence="9">
    <location>
        <position position="191"/>
    </location>
    <ligand>
        <name>Mg(2+)</name>
        <dbReference type="ChEBI" id="CHEBI:18420"/>
    </ligand>
</feature>
<evidence type="ECO:0000256" key="2">
    <source>
        <dbReference type="ARBA" id="ARBA00007699"/>
    </source>
</evidence>
<keyword evidence="6 9" id="KW-0378">Hydrolase</keyword>
<protein>
    <recommendedName>
        <fullName evidence="9">GTPase Obg</fullName>
        <ecNumber evidence="9">3.6.5.-</ecNumber>
    </recommendedName>
    <alternativeName>
        <fullName evidence="9">GTP-binding protein Obg</fullName>
    </alternativeName>
</protein>
<keyword evidence="8 9" id="KW-0342">GTP-binding</keyword>
<reference evidence="13" key="1">
    <citation type="submission" date="2020-07" db="EMBL/GenBank/DDBJ databases">
        <title>Huge and variable diversity of episymbiotic CPR bacteria and DPANN archaea in groundwater ecosystems.</title>
        <authorList>
            <person name="He C.Y."/>
            <person name="Keren R."/>
            <person name="Whittaker M."/>
            <person name="Farag I.F."/>
            <person name="Doudna J."/>
            <person name="Cate J.H.D."/>
            <person name="Banfield J.F."/>
        </authorList>
    </citation>
    <scope>NUCLEOTIDE SEQUENCE</scope>
    <source>
        <strain evidence="13">NC_groundwater_17_Pr7_B-0.1um_64_12</strain>
    </source>
</reference>
<dbReference type="PRINTS" id="PR00326">
    <property type="entry name" value="GTP1OBG"/>
</dbReference>
<dbReference type="InterPro" id="IPR036346">
    <property type="entry name" value="GTP-bd_prot_GTP1/OBG_C_sf"/>
</dbReference>
<dbReference type="InterPro" id="IPR036726">
    <property type="entry name" value="GTP1_OBG_dom_sf"/>
</dbReference>
<accession>A0A931LT90</accession>
<evidence type="ECO:0000313" key="13">
    <source>
        <dbReference type="EMBL" id="MBI1757043.1"/>
    </source>
</evidence>
<keyword evidence="4 9" id="KW-0479">Metal-binding</keyword>
<feature type="domain" description="OBG-type G" evidence="10">
    <location>
        <begin position="158"/>
        <end position="327"/>
    </location>
</feature>
<feature type="domain" description="Obg" evidence="12">
    <location>
        <begin position="1"/>
        <end position="157"/>
    </location>
</feature>
<evidence type="ECO:0000259" key="10">
    <source>
        <dbReference type="PROSITE" id="PS51710"/>
    </source>
</evidence>
<dbReference type="PIRSF" id="PIRSF002401">
    <property type="entry name" value="GTP_bd_Obg/CgtA"/>
    <property type="match status" value="1"/>
</dbReference>
<dbReference type="Pfam" id="PF01926">
    <property type="entry name" value="MMR_HSR1"/>
    <property type="match status" value="1"/>
</dbReference>
<dbReference type="NCBIfam" id="TIGR02729">
    <property type="entry name" value="Obg_CgtA"/>
    <property type="match status" value="1"/>
</dbReference>
<dbReference type="SUPFAM" id="SSF52540">
    <property type="entry name" value="P-loop containing nucleoside triphosphate hydrolases"/>
    <property type="match status" value="1"/>
</dbReference>
<dbReference type="CDD" id="cd01898">
    <property type="entry name" value="Obg"/>
    <property type="match status" value="1"/>
</dbReference>
<evidence type="ECO:0000256" key="5">
    <source>
        <dbReference type="ARBA" id="ARBA00022741"/>
    </source>
</evidence>